<evidence type="ECO:0000256" key="1">
    <source>
        <dbReference type="SAM" id="Coils"/>
    </source>
</evidence>
<keyword evidence="3" id="KW-1133">Transmembrane helix</keyword>
<dbReference type="CDD" id="cd15841">
    <property type="entry name" value="SNARE_Qc"/>
    <property type="match status" value="1"/>
</dbReference>
<dbReference type="EMBL" id="BAABIK010000041">
    <property type="protein sequence ID" value="GAA4956409.1"/>
    <property type="molecule type" value="Genomic_DNA"/>
</dbReference>
<feature type="compositionally biased region" description="Low complexity" evidence="2">
    <location>
        <begin position="270"/>
        <end position="279"/>
    </location>
</feature>
<proteinExistence type="predicted"/>
<evidence type="ECO:0000256" key="3">
    <source>
        <dbReference type="SAM" id="Phobius"/>
    </source>
</evidence>
<accession>A0ABP9GZ65</accession>
<comment type="caution">
    <text evidence="4">The sequence shown here is derived from an EMBL/GenBank/DDBJ whole genome shotgun (WGS) entry which is preliminary data.</text>
</comment>
<protein>
    <submittedName>
        <fullName evidence="4">Uncharacterized protein</fullName>
    </submittedName>
</protein>
<gene>
    <name evidence="4" type="ORF">GCM10023224_47800</name>
</gene>
<reference evidence="5" key="1">
    <citation type="journal article" date="2019" name="Int. J. Syst. Evol. Microbiol.">
        <title>The Global Catalogue of Microorganisms (GCM) 10K type strain sequencing project: providing services to taxonomists for standard genome sequencing and annotation.</title>
        <authorList>
            <consortium name="The Broad Institute Genomics Platform"/>
            <consortium name="The Broad Institute Genome Sequencing Center for Infectious Disease"/>
            <person name="Wu L."/>
            <person name="Ma J."/>
        </authorList>
    </citation>
    <scope>NUCLEOTIDE SEQUENCE [LARGE SCALE GENOMIC DNA]</scope>
    <source>
        <strain evidence="5">JCM 18123</strain>
    </source>
</reference>
<feature type="region of interest" description="Disordered" evidence="2">
    <location>
        <begin position="212"/>
        <end position="247"/>
    </location>
</feature>
<feature type="compositionally biased region" description="Low complexity" evidence="2">
    <location>
        <begin position="227"/>
        <end position="240"/>
    </location>
</feature>
<evidence type="ECO:0000313" key="5">
    <source>
        <dbReference type="Proteomes" id="UP001499993"/>
    </source>
</evidence>
<feature type="transmembrane region" description="Helical" evidence="3">
    <location>
        <begin position="434"/>
        <end position="453"/>
    </location>
</feature>
<evidence type="ECO:0000313" key="4">
    <source>
        <dbReference type="EMBL" id="GAA4956409.1"/>
    </source>
</evidence>
<keyword evidence="3" id="KW-0812">Transmembrane</keyword>
<feature type="coiled-coil region" evidence="1">
    <location>
        <begin position="17"/>
        <end position="44"/>
    </location>
</feature>
<dbReference type="RefSeq" id="WP_345559089.1">
    <property type="nucleotide sequence ID" value="NZ_BAABIK010000041.1"/>
</dbReference>
<organism evidence="4 5">
    <name type="scientific">Streptomonospora halophila</name>
    <dbReference type="NCBI Taxonomy" id="427369"/>
    <lineage>
        <taxon>Bacteria</taxon>
        <taxon>Bacillati</taxon>
        <taxon>Actinomycetota</taxon>
        <taxon>Actinomycetes</taxon>
        <taxon>Streptosporangiales</taxon>
        <taxon>Nocardiopsidaceae</taxon>
        <taxon>Streptomonospora</taxon>
    </lineage>
</organism>
<name>A0ABP9GZ65_9ACTN</name>
<sequence length="535" mass="56005">MVYDLPPDNAFLTDAHNRRQNDAINALDAQISRTQARLNSEMRRIRGSLEQRLDRLSTSFDAFVELSDVRALLAAFPGPAAVRYRAHRLLEGAAAGDDGTVQQAAGYWLCPASRGLAAAVRGDAGAARSLVAEAAGADALRAGTFALLGTAAAAPGQAPLMADWILPKVLRELPERVSRYERALWVAAADGVLGADARAMVAGLAQEAARRAGQGQDPAAGPEFWTSAVSAPRPSAPAKALEGRPGREQLEAAGRLSALRTWLEETLEQGQDAGAAAGEGAEDGERTDRPRLDDESARTLRLLVDEGTSEEAPHLARANQLRAVIESSGTASPDESAPAWTDPAGDTLELLRADATSMLAPRARRALAIGVYGSVVASAAEDLARTAAEPLPASAEVAYHGRRMRVTPEGADDASLREAEAALEASYAPERRPYVYAGIAAGAAVVLAVLVAVSGAAPWLWVAPAAALGAAGLFVHRGRSGAADAAVATESARRRLRDKVQEGAAEYRGLRGEAASAAERAQEDLRSVRRLLARA</sequence>
<keyword evidence="5" id="KW-1185">Reference proteome</keyword>
<feature type="compositionally biased region" description="Basic and acidic residues" evidence="2">
    <location>
        <begin position="283"/>
        <end position="295"/>
    </location>
</feature>
<dbReference type="Proteomes" id="UP001499993">
    <property type="component" value="Unassembled WGS sequence"/>
</dbReference>
<evidence type="ECO:0000256" key="2">
    <source>
        <dbReference type="SAM" id="MobiDB-lite"/>
    </source>
</evidence>
<feature type="region of interest" description="Disordered" evidence="2">
    <location>
        <begin position="270"/>
        <end position="295"/>
    </location>
</feature>
<keyword evidence="3" id="KW-0472">Membrane</keyword>
<keyword evidence="1" id="KW-0175">Coiled coil</keyword>